<keyword evidence="2" id="KW-0436">Ligase</keyword>
<gene>
    <name evidence="7" type="ORF">DFR31_0950</name>
</gene>
<dbReference type="GO" id="GO:0004824">
    <property type="term" value="F:lysine-tRNA ligase activity"/>
    <property type="evidence" value="ECO:0007669"/>
    <property type="project" value="InterPro"/>
</dbReference>
<dbReference type="EMBL" id="RCDA01000001">
    <property type="protein sequence ID" value="RLK51036.1"/>
    <property type="molecule type" value="Genomic_DNA"/>
</dbReference>
<dbReference type="GO" id="GO:0005524">
    <property type="term" value="F:ATP binding"/>
    <property type="evidence" value="ECO:0007669"/>
    <property type="project" value="UniProtKB-KW"/>
</dbReference>
<dbReference type="Pfam" id="PF00152">
    <property type="entry name" value="tRNA-synt_2"/>
    <property type="match status" value="1"/>
</dbReference>
<dbReference type="InterPro" id="IPR006195">
    <property type="entry name" value="aa-tRNA-synth_II"/>
</dbReference>
<dbReference type="PROSITE" id="PS50862">
    <property type="entry name" value="AA_TRNA_LIGASE_II"/>
    <property type="match status" value="1"/>
</dbReference>
<dbReference type="OrthoDB" id="9802326at2"/>
<accession>A0A498C9M7</accession>
<dbReference type="GO" id="GO:0000049">
    <property type="term" value="F:tRNA binding"/>
    <property type="evidence" value="ECO:0007669"/>
    <property type="project" value="TreeGrafter"/>
</dbReference>
<dbReference type="NCBIfam" id="TIGR00462">
    <property type="entry name" value="genX"/>
    <property type="match status" value="1"/>
</dbReference>
<dbReference type="AlphaFoldDB" id="A0A498C9M7"/>
<evidence type="ECO:0000256" key="5">
    <source>
        <dbReference type="ARBA" id="ARBA00052794"/>
    </source>
</evidence>
<evidence type="ECO:0000256" key="2">
    <source>
        <dbReference type="ARBA" id="ARBA00022598"/>
    </source>
</evidence>
<evidence type="ECO:0000256" key="1">
    <source>
        <dbReference type="ARBA" id="ARBA00011738"/>
    </source>
</evidence>
<comment type="catalytic activity">
    <reaction evidence="5">
        <text>D-beta-lysine + L-lysyl-[protein] + ATP = N(6)-((3R)-3,6-diaminohexanoyl)-L-lysyl-[protein] + AMP + diphosphate + H(+)</text>
        <dbReference type="Rhea" id="RHEA:83435"/>
        <dbReference type="Rhea" id="RHEA-COMP:9752"/>
        <dbReference type="Rhea" id="RHEA-COMP:20131"/>
        <dbReference type="ChEBI" id="CHEBI:15378"/>
        <dbReference type="ChEBI" id="CHEBI:29969"/>
        <dbReference type="ChEBI" id="CHEBI:30616"/>
        <dbReference type="ChEBI" id="CHEBI:33019"/>
        <dbReference type="ChEBI" id="CHEBI:84138"/>
        <dbReference type="ChEBI" id="CHEBI:156053"/>
        <dbReference type="ChEBI" id="CHEBI:456215"/>
    </reaction>
    <physiologicalReaction direction="left-to-right" evidence="5">
        <dbReference type="Rhea" id="RHEA:83436"/>
    </physiologicalReaction>
</comment>
<dbReference type="SUPFAM" id="SSF55681">
    <property type="entry name" value="Class II aaRS and biotin synthetases"/>
    <property type="match status" value="1"/>
</dbReference>
<evidence type="ECO:0000313" key="7">
    <source>
        <dbReference type="EMBL" id="RLK51036.1"/>
    </source>
</evidence>
<feature type="domain" description="Aminoacyl-transfer RNA synthetases class-II family profile" evidence="6">
    <location>
        <begin position="16"/>
        <end position="310"/>
    </location>
</feature>
<protein>
    <submittedName>
        <fullName evidence="7">Lysyl-tRNA synthetase class 2</fullName>
    </submittedName>
</protein>
<dbReference type="InterPro" id="IPR004525">
    <property type="entry name" value="EpmA"/>
</dbReference>
<dbReference type="PANTHER" id="PTHR42918">
    <property type="entry name" value="LYSYL-TRNA SYNTHETASE"/>
    <property type="match status" value="1"/>
</dbReference>
<keyword evidence="4" id="KW-0067">ATP-binding</keyword>
<sequence>MTDWHPTAGLPVLRRRAALIRQVRAFFDGRGLLEVETPLMAGAPAMDPNLDSLGVRRPDGRPAWLQTSPEYAMKRLLAAGSGDIWQLTRAFRGGERGRHHNPEFTLLEWYRVGWDHHALMQEVAELAAEVAGARPVEHWTYRDAFLTFAGVDPFDAPLAELQAHASDPALVPVLGDDRDAWLDLILSREVSPRLGQGRMSFVTDFPASQAALARLRPGEPPVAERFELFMDGLEIANGYHELADPREQRRRFLAERDARGPAGAALPVDERLLAALEAGMPPCAGVALGVDRLLMVALGLERIDRVWAFPDEHA</sequence>
<dbReference type="GO" id="GO:0005829">
    <property type="term" value="C:cytosol"/>
    <property type="evidence" value="ECO:0007669"/>
    <property type="project" value="TreeGrafter"/>
</dbReference>
<dbReference type="PANTHER" id="PTHR42918:SF6">
    <property type="entry name" value="ELONGATION FACTOR P--(R)-BETA-LYSINE LIGASE"/>
    <property type="match status" value="1"/>
</dbReference>
<proteinExistence type="predicted"/>
<organism evidence="7 8">
    <name type="scientific">Alkalispirillum mobile</name>
    <dbReference type="NCBI Taxonomy" id="85925"/>
    <lineage>
        <taxon>Bacteria</taxon>
        <taxon>Pseudomonadati</taxon>
        <taxon>Pseudomonadota</taxon>
        <taxon>Gammaproteobacteria</taxon>
        <taxon>Chromatiales</taxon>
        <taxon>Ectothiorhodospiraceae</taxon>
        <taxon>Alkalispirillum</taxon>
    </lineage>
</organism>
<dbReference type="Proteomes" id="UP000275461">
    <property type="component" value="Unassembled WGS sequence"/>
</dbReference>
<evidence type="ECO:0000256" key="3">
    <source>
        <dbReference type="ARBA" id="ARBA00022741"/>
    </source>
</evidence>
<comment type="subunit">
    <text evidence="1">Homodimer.</text>
</comment>
<dbReference type="RefSeq" id="WP_121441477.1">
    <property type="nucleotide sequence ID" value="NZ_RCDA01000001.1"/>
</dbReference>
<name>A0A498C9M7_9GAMM</name>
<comment type="caution">
    <text evidence="7">The sequence shown here is derived from an EMBL/GenBank/DDBJ whole genome shotgun (WGS) entry which is preliminary data.</text>
</comment>
<dbReference type="InterPro" id="IPR045864">
    <property type="entry name" value="aa-tRNA-synth_II/BPL/LPL"/>
</dbReference>
<keyword evidence="7" id="KW-0030">Aminoacyl-tRNA synthetase</keyword>
<evidence type="ECO:0000259" key="6">
    <source>
        <dbReference type="PROSITE" id="PS50862"/>
    </source>
</evidence>
<keyword evidence="3" id="KW-0547">Nucleotide-binding</keyword>
<dbReference type="Gene3D" id="3.30.930.10">
    <property type="entry name" value="Bira Bifunctional Protein, Domain 2"/>
    <property type="match status" value="1"/>
</dbReference>
<keyword evidence="8" id="KW-1185">Reference proteome</keyword>
<dbReference type="PRINTS" id="PR00982">
    <property type="entry name" value="TRNASYNTHLYS"/>
</dbReference>
<dbReference type="InterPro" id="IPR018149">
    <property type="entry name" value="Lys-tRNA-synth_II_C"/>
</dbReference>
<dbReference type="InterPro" id="IPR004364">
    <property type="entry name" value="Aa-tRNA-synt_II"/>
</dbReference>
<dbReference type="GO" id="GO:0006430">
    <property type="term" value="P:lysyl-tRNA aminoacylation"/>
    <property type="evidence" value="ECO:0007669"/>
    <property type="project" value="InterPro"/>
</dbReference>
<dbReference type="FunFam" id="3.30.930.10:FF:000017">
    <property type="entry name" value="Elongation factor P--(R)-beta-lysine ligase"/>
    <property type="match status" value="1"/>
</dbReference>
<reference evidence="7 8" key="1">
    <citation type="submission" date="2018-10" db="EMBL/GenBank/DDBJ databases">
        <title>Genomic Encyclopedia of Type Strains, Phase IV (KMG-IV): sequencing the most valuable type-strain genomes for metagenomic binning, comparative biology and taxonomic classification.</title>
        <authorList>
            <person name="Goeker M."/>
        </authorList>
    </citation>
    <scope>NUCLEOTIDE SEQUENCE [LARGE SCALE GENOMIC DNA]</scope>
    <source>
        <strain evidence="7 8">DSM 12769</strain>
    </source>
</reference>
<dbReference type="NCBIfam" id="NF006828">
    <property type="entry name" value="PRK09350.1"/>
    <property type="match status" value="1"/>
</dbReference>
<evidence type="ECO:0000313" key="8">
    <source>
        <dbReference type="Proteomes" id="UP000275461"/>
    </source>
</evidence>
<evidence type="ECO:0000256" key="4">
    <source>
        <dbReference type="ARBA" id="ARBA00022840"/>
    </source>
</evidence>